<dbReference type="GO" id="GO:0006574">
    <property type="term" value="P:L-valine catabolic process"/>
    <property type="evidence" value="ECO:0007669"/>
    <property type="project" value="TreeGrafter"/>
</dbReference>
<reference evidence="8 9" key="1">
    <citation type="submission" date="2016-07" db="EMBL/GenBank/DDBJ databases">
        <title>Pervasive Adenine N6-methylation of Active Genes in Fungi.</title>
        <authorList>
            <consortium name="DOE Joint Genome Institute"/>
            <person name="Mondo S.J."/>
            <person name="Dannebaum R.O."/>
            <person name="Kuo R.C."/>
            <person name="Labutti K."/>
            <person name="Haridas S."/>
            <person name="Kuo A."/>
            <person name="Salamov A."/>
            <person name="Ahrendt S.R."/>
            <person name="Lipzen A."/>
            <person name="Sullivan W."/>
            <person name="Andreopoulos W.B."/>
            <person name="Clum A."/>
            <person name="Lindquist E."/>
            <person name="Daum C."/>
            <person name="Ramamoorthy G.K."/>
            <person name="Gryganskyi A."/>
            <person name="Culley D."/>
            <person name="Magnuson J.K."/>
            <person name="James T.Y."/>
            <person name="O'Malley M.A."/>
            <person name="Stajich J.E."/>
            <person name="Spatafora J.W."/>
            <person name="Visel A."/>
            <person name="Grigoriev I.V."/>
        </authorList>
    </citation>
    <scope>NUCLEOTIDE SEQUENCE [LARGE SCALE GENOMIC DNA]</scope>
    <source>
        <strain evidence="8 9">NRRL 1336</strain>
    </source>
</reference>
<dbReference type="OrthoDB" id="1737613at2759"/>
<protein>
    <recommendedName>
        <fullName evidence="3">3-hydroxyisobutyryl-CoA hydrolase</fullName>
        <ecNumber evidence="3">3.1.2.4</ecNumber>
    </recommendedName>
    <alternativeName>
        <fullName evidence="6">3-hydroxyisobutyryl-coenzyme A hydrolase</fullName>
    </alternativeName>
</protein>
<evidence type="ECO:0000256" key="3">
    <source>
        <dbReference type="ARBA" id="ARBA00011915"/>
    </source>
</evidence>
<evidence type="ECO:0000256" key="1">
    <source>
        <dbReference type="ARBA" id="ARBA00001709"/>
    </source>
</evidence>
<dbReference type="InterPro" id="IPR032259">
    <property type="entry name" value="HIBYL-CoA-H"/>
</dbReference>
<dbReference type="SUPFAM" id="SSF52096">
    <property type="entry name" value="ClpP/crotonase"/>
    <property type="match status" value="1"/>
</dbReference>
<dbReference type="Gene3D" id="3.90.226.10">
    <property type="entry name" value="2-enoyl-CoA Hydratase, Chain A, domain 1"/>
    <property type="match status" value="1"/>
</dbReference>
<evidence type="ECO:0000259" key="7">
    <source>
        <dbReference type="Pfam" id="PF16113"/>
    </source>
</evidence>
<dbReference type="CDD" id="cd06558">
    <property type="entry name" value="crotonase-like"/>
    <property type="match status" value="1"/>
</dbReference>
<dbReference type="Proteomes" id="UP000193560">
    <property type="component" value="Unassembled WGS sequence"/>
</dbReference>
<dbReference type="InterPro" id="IPR018376">
    <property type="entry name" value="Enoyl-CoA_hyd/isom_CS"/>
</dbReference>
<proteinExistence type="predicted"/>
<sequence length="515" mass="57484">MNRLTNPRNTLVFQRLSASTTRRSLLTVPRQMSSFTKNTNTTNKAAARLNTTAKWLQPNRQMSTSQQTIASAEQSQAEVLHRKNLSVREFVLNRPAKMNALNTNMVRAILPELKSWEKSDLAKIIVIKSEPGVAFCAGGDVKAVVDYASEGKHEKAAEFFKEEYQLDHMISTLETPYVSIMDGVTMGGGVGLSVHAPFRIATENTLFAMPETKIGFFPDVGGSFFLSRLDGHLGVYLGLTGKRLKAADVLYAGVATHYVPSSRLPALEARLAELDNVSHDVVNGVIEEFSGELDQEAGFSLGGDVRAAIDRCFKYDNLKDIVEAVKKEEQANPAWAQETLKYLTSMSPTSLKVSLQQIRSGATLTIAQCFKMEFHLLQKFLAGHDFKEGVYKTLVHRGQKSEWQPATLDDVDDLKIKADYFNAPSDLTLDMLTTKDFKQYPHRKYMLPTEDDIKNVVTGEAADVGNYALTRDEVVDYLVRERNGKQGVKQKVNEVLARKTKVLENQDGQTLKWVY</sequence>
<name>A0A1X2INF1_9FUNG</name>
<keyword evidence="9" id="KW-1185">Reference proteome</keyword>
<dbReference type="PANTHER" id="PTHR43176">
    <property type="entry name" value="3-HYDROXYISOBUTYRYL-COA HYDROLASE-RELATED"/>
    <property type="match status" value="1"/>
</dbReference>
<accession>A0A1X2INF1</accession>
<dbReference type="PANTHER" id="PTHR43176:SF3">
    <property type="entry name" value="3-HYDROXYISOBUTYRYL-COA HYDROLASE, MITOCHONDRIAL"/>
    <property type="match status" value="1"/>
</dbReference>
<evidence type="ECO:0000256" key="4">
    <source>
        <dbReference type="ARBA" id="ARBA00022801"/>
    </source>
</evidence>
<dbReference type="GO" id="GO:0005739">
    <property type="term" value="C:mitochondrion"/>
    <property type="evidence" value="ECO:0007669"/>
    <property type="project" value="UniProtKB-SubCell"/>
</dbReference>
<comment type="caution">
    <text evidence="8">The sequence shown here is derived from an EMBL/GenBank/DDBJ whole genome shotgun (WGS) entry which is preliminary data.</text>
</comment>
<dbReference type="EC" id="3.1.2.4" evidence="3"/>
<dbReference type="GO" id="GO:0003860">
    <property type="term" value="F:3-hydroxyisobutyryl-CoA hydrolase activity"/>
    <property type="evidence" value="ECO:0007669"/>
    <property type="project" value="UniProtKB-EC"/>
</dbReference>
<dbReference type="STRING" id="90262.A0A1X2INF1"/>
<organism evidence="8 9">
    <name type="scientific">Absidia repens</name>
    <dbReference type="NCBI Taxonomy" id="90262"/>
    <lineage>
        <taxon>Eukaryota</taxon>
        <taxon>Fungi</taxon>
        <taxon>Fungi incertae sedis</taxon>
        <taxon>Mucoromycota</taxon>
        <taxon>Mucoromycotina</taxon>
        <taxon>Mucoromycetes</taxon>
        <taxon>Mucorales</taxon>
        <taxon>Cunninghamellaceae</taxon>
        <taxon>Absidia</taxon>
    </lineage>
</organism>
<dbReference type="EMBL" id="MCGE01000007">
    <property type="protein sequence ID" value="ORZ19549.1"/>
    <property type="molecule type" value="Genomic_DNA"/>
</dbReference>
<evidence type="ECO:0000256" key="6">
    <source>
        <dbReference type="ARBA" id="ARBA00031181"/>
    </source>
</evidence>
<comment type="catalytic activity">
    <reaction evidence="1">
        <text>3-hydroxy-2-methylpropanoyl-CoA + H2O = 3-hydroxy-2-methylpropanoate + CoA + H(+)</text>
        <dbReference type="Rhea" id="RHEA:20888"/>
        <dbReference type="ChEBI" id="CHEBI:11805"/>
        <dbReference type="ChEBI" id="CHEBI:15377"/>
        <dbReference type="ChEBI" id="CHEBI:15378"/>
        <dbReference type="ChEBI" id="CHEBI:57287"/>
        <dbReference type="ChEBI" id="CHEBI:57340"/>
        <dbReference type="EC" id="3.1.2.4"/>
    </reaction>
</comment>
<dbReference type="Pfam" id="PF16113">
    <property type="entry name" value="ECH_2"/>
    <property type="match status" value="1"/>
</dbReference>
<dbReference type="AlphaFoldDB" id="A0A1X2INF1"/>
<evidence type="ECO:0000313" key="8">
    <source>
        <dbReference type="EMBL" id="ORZ19549.1"/>
    </source>
</evidence>
<dbReference type="FunFam" id="3.90.226.10:FF:000026">
    <property type="entry name" value="3-hydroxyisobutyryl-CoA hydrolase, mitochondrial"/>
    <property type="match status" value="1"/>
</dbReference>
<dbReference type="NCBIfam" id="NF004127">
    <property type="entry name" value="PRK05617.1"/>
    <property type="match status" value="1"/>
</dbReference>
<keyword evidence="5" id="KW-0496">Mitochondrion</keyword>
<gene>
    <name evidence="8" type="ORF">BCR42DRAFT_410000</name>
</gene>
<evidence type="ECO:0000313" key="9">
    <source>
        <dbReference type="Proteomes" id="UP000193560"/>
    </source>
</evidence>
<evidence type="ECO:0000256" key="2">
    <source>
        <dbReference type="ARBA" id="ARBA00004173"/>
    </source>
</evidence>
<dbReference type="InterPro" id="IPR029045">
    <property type="entry name" value="ClpP/crotonase-like_dom_sf"/>
</dbReference>
<dbReference type="PROSITE" id="PS00166">
    <property type="entry name" value="ENOYL_COA_HYDRATASE"/>
    <property type="match status" value="1"/>
</dbReference>
<evidence type="ECO:0000256" key="5">
    <source>
        <dbReference type="ARBA" id="ARBA00023128"/>
    </source>
</evidence>
<keyword evidence="4" id="KW-0378">Hydrolase</keyword>
<dbReference type="InterPro" id="IPR045004">
    <property type="entry name" value="ECH_dom"/>
</dbReference>
<feature type="domain" description="Enoyl-CoA hydratase/isomerase" evidence="7">
    <location>
        <begin position="88"/>
        <end position="417"/>
    </location>
</feature>
<comment type="subcellular location">
    <subcellularLocation>
        <location evidence="2">Mitochondrion</location>
    </subcellularLocation>
</comment>